<dbReference type="EMBL" id="JAAIUW010000003">
    <property type="protein sequence ID" value="KAF7839927.1"/>
    <property type="molecule type" value="Genomic_DNA"/>
</dbReference>
<evidence type="ECO:0000313" key="2">
    <source>
        <dbReference type="Proteomes" id="UP000634136"/>
    </source>
</evidence>
<sequence length="247" mass="28562">MSRCAHRACRYAYLKIFEFPCVSLLDFHMHDFKCTSRWVDATHRNVCPRIKRFDPLTRPINSLLIAPTCEGHPINCNSKHIDTLKLLSEPFSSLLQLPKSLSLQDFEDCNVKDGEAKEKRLRKYRVGVYMPTDWIRFVPILLFLSLSAMMKESSRAWDALSLGSQFKWKGIKKLYQDSIEWPCFEPTGCLYGIAMAWICDPCDYLPSPTHSSDQMGELDSQVLSAHSDYNVYPSWLVMGIHDFNELH</sequence>
<accession>A0A835CI32</accession>
<keyword evidence="2" id="KW-1185">Reference proteome</keyword>
<evidence type="ECO:0000313" key="1">
    <source>
        <dbReference type="EMBL" id="KAF7839927.1"/>
    </source>
</evidence>
<organism evidence="1 2">
    <name type="scientific">Senna tora</name>
    <dbReference type="NCBI Taxonomy" id="362788"/>
    <lineage>
        <taxon>Eukaryota</taxon>
        <taxon>Viridiplantae</taxon>
        <taxon>Streptophyta</taxon>
        <taxon>Embryophyta</taxon>
        <taxon>Tracheophyta</taxon>
        <taxon>Spermatophyta</taxon>
        <taxon>Magnoliopsida</taxon>
        <taxon>eudicotyledons</taxon>
        <taxon>Gunneridae</taxon>
        <taxon>Pentapetalae</taxon>
        <taxon>rosids</taxon>
        <taxon>fabids</taxon>
        <taxon>Fabales</taxon>
        <taxon>Fabaceae</taxon>
        <taxon>Caesalpinioideae</taxon>
        <taxon>Cassia clade</taxon>
        <taxon>Senna</taxon>
    </lineage>
</organism>
<proteinExistence type="predicted"/>
<comment type="caution">
    <text evidence="1">The sequence shown here is derived from an EMBL/GenBank/DDBJ whole genome shotgun (WGS) entry which is preliminary data.</text>
</comment>
<protein>
    <submittedName>
        <fullName evidence="1">Phospho-2-dehydro-3-deoxyheptonate aldolase 2, chloroplastic</fullName>
    </submittedName>
</protein>
<name>A0A835CI32_9FABA</name>
<gene>
    <name evidence="1" type="ORF">G2W53_008409</name>
</gene>
<dbReference type="AlphaFoldDB" id="A0A835CI32"/>
<dbReference type="Proteomes" id="UP000634136">
    <property type="component" value="Unassembled WGS sequence"/>
</dbReference>
<reference evidence="1" key="1">
    <citation type="submission" date="2020-09" db="EMBL/GenBank/DDBJ databases">
        <title>Genome-Enabled Discovery of Anthraquinone Biosynthesis in Senna tora.</title>
        <authorList>
            <person name="Kang S.-H."/>
            <person name="Pandey R.P."/>
            <person name="Lee C.-M."/>
            <person name="Sim J.-S."/>
            <person name="Jeong J.-T."/>
            <person name="Choi B.-S."/>
            <person name="Jung M."/>
            <person name="Ginzburg D."/>
            <person name="Zhao K."/>
            <person name="Won S.Y."/>
            <person name="Oh T.-J."/>
            <person name="Yu Y."/>
            <person name="Kim N.-H."/>
            <person name="Lee O.R."/>
            <person name="Lee T.-H."/>
            <person name="Bashyal P."/>
            <person name="Kim T.-S."/>
            <person name="Lee W.-H."/>
            <person name="Kawkins C."/>
            <person name="Kim C.-K."/>
            <person name="Kim J.S."/>
            <person name="Ahn B.O."/>
            <person name="Rhee S.Y."/>
            <person name="Sohng J.K."/>
        </authorList>
    </citation>
    <scope>NUCLEOTIDE SEQUENCE</scope>
    <source>
        <tissue evidence="1">Leaf</tissue>
    </source>
</reference>